<evidence type="ECO:0000313" key="3">
    <source>
        <dbReference type="Proteomes" id="UP000218231"/>
    </source>
</evidence>
<dbReference type="Proteomes" id="UP000218231">
    <property type="component" value="Unassembled WGS sequence"/>
</dbReference>
<reference evidence="2 3" key="1">
    <citation type="journal article" date="2017" name="Curr. Biol.">
        <title>Genome architecture and evolution of a unichromosomal asexual nematode.</title>
        <authorList>
            <person name="Fradin H."/>
            <person name="Zegar C."/>
            <person name="Gutwein M."/>
            <person name="Lucas J."/>
            <person name="Kovtun M."/>
            <person name="Corcoran D."/>
            <person name="Baugh L.R."/>
            <person name="Kiontke K."/>
            <person name="Gunsalus K."/>
            <person name="Fitch D.H."/>
            <person name="Piano F."/>
        </authorList>
    </citation>
    <scope>NUCLEOTIDE SEQUENCE [LARGE SCALE GENOMIC DNA]</scope>
    <source>
        <strain evidence="2">PF1309</strain>
    </source>
</reference>
<evidence type="ECO:0008006" key="4">
    <source>
        <dbReference type="Google" id="ProtNLM"/>
    </source>
</evidence>
<dbReference type="STRING" id="2018661.A0A2A2M4D8"/>
<keyword evidence="3" id="KW-1185">Reference proteome</keyword>
<feature type="signal peptide" evidence="1">
    <location>
        <begin position="1"/>
        <end position="18"/>
    </location>
</feature>
<accession>A0A2A2M4D8</accession>
<dbReference type="Gene3D" id="3.40.190.10">
    <property type="entry name" value="Periplasmic binding protein-like II"/>
    <property type="match status" value="1"/>
</dbReference>
<gene>
    <name evidence="2" type="ORF">WR25_21217</name>
</gene>
<keyword evidence="1" id="KW-0732">Signal</keyword>
<dbReference type="AlphaFoldDB" id="A0A2A2M4D8"/>
<organism evidence="2 3">
    <name type="scientific">Diploscapter pachys</name>
    <dbReference type="NCBI Taxonomy" id="2018661"/>
    <lineage>
        <taxon>Eukaryota</taxon>
        <taxon>Metazoa</taxon>
        <taxon>Ecdysozoa</taxon>
        <taxon>Nematoda</taxon>
        <taxon>Chromadorea</taxon>
        <taxon>Rhabditida</taxon>
        <taxon>Rhabditina</taxon>
        <taxon>Rhabditomorpha</taxon>
        <taxon>Rhabditoidea</taxon>
        <taxon>Rhabditidae</taxon>
        <taxon>Diploscapter</taxon>
    </lineage>
</organism>
<evidence type="ECO:0000313" key="2">
    <source>
        <dbReference type="EMBL" id="PAV93289.1"/>
    </source>
</evidence>
<evidence type="ECO:0000256" key="1">
    <source>
        <dbReference type="SAM" id="SignalP"/>
    </source>
</evidence>
<dbReference type="PROSITE" id="PS51257">
    <property type="entry name" value="PROKAR_LIPOPROTEIN"/>
    <property type="match status" value="1"/>
</dbReference>
<name>A0A2A2M4D8_9BILA</name>
<comment type="caution">
    <text evidence="2">The sequence shown here is derived from an EMBL/GenBank/DDBJ whole genome shotgun (WGS) entry which is preliminary data.</text>
</comment>
<protein>
    <recommendedName>
        <fullName evidence="4">PBP domain-containing protein</fullName>
    </recommendedName>
</protein>
<feature type="chain" id="PRO_5012652161" description="PBP domain-containing protein" evidence="1">
    <location>
        <begin position="19"/>
        <end position="120"/>
    </location>
</feature>
<sequence length="120" mass="12426">MPRLLPLLLCLLASLACAEPAQLRIQGSNTIGAALGPALVRGLLQAQGASAIERQPGVSANETTLHAVDRNGLPLHIDIAAHGTSTGFAALARGEADLAAASRPISDSELQQSSPWMAWR</sequence>
<proteinExistence type="predicted"/>
<dbReference type="EMBL" id="LIAE01005509">
    <property type="protein sequence ID" value="PAV93289.1"/>
    <property type="molecule type" value="Genomic_DNA"/>
</dbReference>
<dbReference type="SUPFAM" id="SSF53850">
    <property type="entry name" value="Periplasmic binding protein-like II"/>
    <property type="match status" value="1"/>
</dbReference>